<dbReference type="EMBL" id="JADLQX010000007">
    <property type="protein sequence ID" value="MBF6298216.1"/>
    <property type="molecule type" value="Genomic_DNA"/>
</dbReference>
<evidence type="ECO:0000313" key="2">
    <source>
        <dbReference type="EMBL" id="MBF6298216.1"/>
    </source>
</evidence>
<organism evidence="2 3">
    <name type="scientific">Nocardia amamiensis</name>
    <dbReference type="NCBI Taxonomy" id="404578"/>
    <lineage>
        <taxon>Bacteria</taxon>
        <taxon>Bacillati</taxon>
        <taxon>Actinomycetota</taxon>
        <taxon>Actinomycetes</taxon>
        <taxon>Mycobacteriales</taxon>
        <taxon>Nocardiaceae</taxon>
        <taxon>Nocardia</taxon>
    </lineage>
</organism>
<comment type="caution">
    <text evidence="2">The sequence shown here is derived from an EMBL/GenBank/DDBJ whole genome shotgun (WGS) entry which is preliminary data.</text>
</comment>
<dbReference type="RefSeq" id="WP_195129525.1">
    <property type="nucleotide sequence ID" value="NZ_JADLQX010000007.1"/>
</dbReference>
<feature type="compositionally biased region" description="Basic residues" evidence="1">
    <location>
        <begin position="82"/>
        <end position="92"/>
    </location>
</feature>
<dbReference type="Proteomes" id="UP000702209">
    <property type="component" value="Unassembled WGS sequence"/>
</dbReference>
<gene>
    <name evidence="2" type="ORF">IU459_11760</name>
</gene>
<evidence type="ECO:0000313" key="3">
    <source>
        <dbReference type="Proteomes" id="UP000702209"/>
    </source>
</evidence>
<accession>A0ABS0CNM1</accession>
<feature type="region of interest" description="Disordered" evidence="1">
    <location>
        <begin position="42"/>
        <end position="92"/>
    </location>
</feature>
<evidence type="ECO:0000256" key="1">
    <source>
        <dbReference type="SAM" id="MobiDB-lite"/>
    </source>
</evidence>
<protein>
    <submittedName>
        <fullName evidence="2">Uncharacterized protein</fullName>
    </submittedName>
</protein>
<sequence>MEQVTARAEQRFGVWSLHEVRTIDRTPYVDALIRDGRLTVVETTDPGKPWVPYEDTPTPEPEQTESDPPEASAAQAAPTERGRRRRPPSGQG</sequence>
<reference evidence="2 3" key="1">
    <citation type="submission" date="2020-10" db="EMBL/GenBank/DDBJ databases">
        <title>Identification of Nocardia species via Next-generation sequencing and recognition of intraspecies genetic diversity.</title>
        <authorList>
            <person name="Li P."/>
            <person name="Li P."/>
            <person name="Lu B."/>
        </authorList>
    </citation>
    <scope>NUCLEOTIDE SEQUENCE [LARGE SCALE GENOMIC DNA]</scope>
    <source>
        <strain evidence="2 3">BJ06-0157</strain>
    </source>
</reference>
<proteinExistence type="predicted"/>
<keyword evidence="3" id="KW-1185">Reference proteome</keyword>
<name>A0ABS0CNM1_9NOCA</name>